<comment type="caution">
    <text evidence="1">The sequence shown here is derived from an EMBL/GenBank/DDBJ whole genome shotgun (WGS) entry which is preliminary data.</text>
</comment>
<dbReference type="AlphaFoldDB" id="A0A2V3TX74"/>
<dbReference type="InterPro" id="IPR021074">
    <property type="entry name" value="Formate_DH_dsu"/>
</dbReference>
<dbReference type="Proteomes" id="UP000248021">
    <property type="component" value="Unassembled WGS sequence"/>
</dbReference>
<dbReference type="OrthoDB" id="7409377at2"/>
<name>A0A2V3TX74_9HYPH</name>
<keyword evidence="2" id="KW-1185">Reference proteome</keyword>
<gene>
    <name evidence="1" type="ORF">C7450_1129</name>
</gene>
<reference evidence="1 2" key="1">
    <citation type="submission" date="2018-05" db="EMBL/GenBank/DDBJ databases">
        <title>Genomic Encyclopedia of Type Strains, Phase IV (KMG-IV): sequencing the most valuable type-strain genomes for metagenomic binning, comparative biology and taxonomic classification.</title>
        <authorList>
            <person name="Goeker M."/>
        </authorList>
    </citation>
    <scope>NUCLEOTIDE SEQUENCE [LARGE SCALE GENOMIC DNA]</scope>
    <source>
        <strain evidence="1 2">DSM 6462</strain>
    </source>
</reference>
<sequence length="78" mass="8190">MSPETLIRMANQIAAFFKAQGTATAPAAIAEHLQSFWDPRMRKAIIALEANGTATGLDPLAAAAVRMLKPVDAAAKVV</sequence>
<proteinExistence type="predicted"/>
<organism evidence="1 2">
    <name type="scientific">Chelatococcus asaccharovorans</name>
    <dbReference type="NCBI Taxonomy" id="28210"/>
    <lineage>
        <taxon>Bacteria</taxon>
        <taxon>Pseudomonadati</taxon>
        <taxon>Pseudomonadota</taxon>
        <taxon>Alphaproteobacteria</taxon>
        <taxon>Hyphomicrobiales</taxon>
        <taxon>Chelatococcaceae</taxon>
        <taxon>Chelatococcus</taxon>
    </lineage>
</organism>
<dbReference type="Pfam" id="PF11390">
    <property type="entry name" value="FdsD"/>
    <property type="match status" value="1"/>
</dbReference>
<evidence type="ECO:0000313" key="1">
    <source>
        <dbReference type="EMBL" id="PXW53980.1"/>
    </source>
</evidence>
<evidence type="ECO:0000313" key="2">
    <source>
        <dbReference type="Proteomes" id="UP000248021"/>
    </source>
</evidence>
<accession>A0A2V3TX74</accession>
<dbReference type="EMBL" id="QJJK01000012">
    <property type="protein sequence ID" value="PXW53980.1"/>
    <property type="molecule type" value="Genomic_DNA"/>
</dbReference>
<dbReference type="RefSeq" id="WP_110377237.1">
    <property type="nucleotide sequence ID" value="NZ_CAKNFM010000002.1"/>
</dbReference>
<protein>
    <submittedName>
        <fullName evidence="1">Formate dehydrogenase delta subunit</fullName>
    </submittedName>
</protein>